<protein>
    <recommendedName>
        <fullName evidence="3">CCHC-type domain-containing protein</fullName>
    </recommendedName>
</protein>
<feature type="compositionally biased region" description="Basic and acidic residues" evidence="2">
    <location>
        <begin position="322"/>
        <end position="331"/>
    </location>
</feature>
<dbReference type="Proteomes" id="UP001141552">
    <property type="component" value="Unassembled WGS sequence"/>
</dbReference>
<dbReference type="EMBL" id="JAKUCV010000861">
    <property type="protein sequence ID" value="KAJ4848606.1"/>
    <property type="molecule type" value="Genomic_DNA"/>
</dbReference>
<dbReference type="GO" id="GO:0008270">
    <property type="term" value="F:zinc ion binding"/>
    <property type="evidence" value="ECO:0007669"/>
    <property type="project" value="UniProtKB-KW"/>
</dbReference>
<name>A0A9Q0GF55_9ROSI</name>
<feature type="region of interest" description="Disordered" evidence="2">
    <location>
        <begin position="225"/>
        <end position="335"/>
    </location>
</feature>
<reference evidence="4" key="1">
    <citation type="submission" date="2022-02" db="EMBL/GenBank/DDBJ databases">
        <authorList>
            <person name="Henning P.M."/>
            <person name="McCubbin A.G."/>
            <person name="Shore J.S."/>
        </authorList>
    </citation>
    <scope>NUCLEOTIDE SEQUENCE</scope>
    <source>
        <strain evidence="4">F60SS</strain>
        <tissue evidence="4">Leaves</tissue>
    </source>
</reference>
<keyword evidence="1" id="KW-0863">Zinc-finger</keyword>
<feature type="domain" description="CCHC-type" evidence="3">
    <location>
        <begin position="201"/>
        <end position="215"/>
    </location>
</feature>
<reference evidence="4" key="2">
    <citation type="journal article" date="2023" name="Plants (Basel)">
        <title>Annotation of the Turnera subulata (Passifloraceae) Draft Genome Reveals the S-Locus Evolved after the Divergence of Turneroideae from Passifloroideae in a Stepwise Manner.</title>
        <authorList>
            <person name="Henning P.M."/>
            <person name="Roalson E.H."/>
            <person name="Mir W."/>
            <person name="McCubbin A.G."/>
            <person name="Shore J.S."/>
        </authorList>
    </citation>
    <scope>NUCLEOTIDE SEQUENCE</scope>
    <source>
        <strain evidence="4">F60SS</strain>
    </source>
</reference>
<keyword evidence="1" id="KW-0479">Metal-binding</keyword>
<gene>
    <name evidence="4" type="ORF">Tsubulata_051017</name>
</gene>
<dbReference type="OrthoDB" id="1750606at2759"/>
<evidence type="ECO:0000313" key="5">
    <source>
        <dbReference type="Proteomes" id="UP001141552"/>
    </source>
</evidence>
<dbReference type="PROSITE" id="PS50158">
    <property type="entry name" value="ZF_CCHC"/>
    <property type="match status" value="1"/>
</dbReference>
<comment type="caution">
    <text evidence="4">The sequence shown here is derived from an EMBL/GenBank/DDBJ whole genome shotgun (WGS) entry which is preliminary data.</text>
</comment>
<feature type="compositionally biased region" description="Basic and acidic residues" evidence="2">
    <location>
        <begin position="268"/>
        <end position="305"/>
    </location>
</feature>
<evidence type="ECO:0000256" key="1">
    <source>
        <dbReference type="PROSITE-ProRule" id="PRU00047"/>
    </source>
</evidence>
<organism evidence="4 5">
    <name type="scientific">Turnera subulata</name>
    <dbReference type="NCBI Taxonomy" id="218843"/>
    <lineage>
        <taxon>Eukaryota</taxon>
        <taxon>Viridiplantae</taxon>
        <taxon>Streptophyta</taxon>
        <taxon>Embryophyta</taxon>
        <taxon>Tracheophyta</taxon>
        <taxon>Spermatophyta</taxon>
        <taxon>Magnoliopsida</taxon>
        <taxon>eudicotyledons</taxon>
        <taxon>Gunneridae</taxon>
        <taxon>Pentapetalae</taxon>
        <taxon>rosids</taxon>
        <taxon>fabids</taxon>
        <taxon>Malpighiales</taxon>
        <taxon>Passifloraceae</taxon>
        <taxon>Turnera</taxon>
    </lineage>
</organism>
<dbReference type="InterPro" id="IPR036875">
    <property type="entry name" value="Znf_CCHC_sf"/>
</dbReference>
<dbReference type="PANTHER" id="PTHR31286">
    <property type="entry name" value="GLYCINE-RICH CELL WALL STRUCTURAL PROTEIN 1.8-LIKE"/>
    <property type="match status" value="1"/>
</dbReference>
<evidence type="ECO:0000259" key="3">
    <source>
        <dbReference type="PROSITE" id="PS50158"/>
    </source>
</evidence>
<dbReference type="AlphaFoldDB" id="A0A9Q0GF55"/>
<dbReference type="InterPro" id="IPR040256">
    <property type="entry name" value="At4g02000-like"/>
</dbReference>
<proteinExistence type="predicted"/>
<dbReference type="InterPro" id="IPR001878">
    <property type="entry name" value="Znf_CCHC"/>
</dbReference>
<keyword evidence="1" id="KW-0862">Zinc</keyword>
<dbReference type="InterPro" id="IPR025558">
    <property type="entry name" value="DUF4283"/>
</dbReference>
<evidence type="ECO:0000313" key="4">
    <source>
        <dbReference type="EMBL" id="KAJ4848606.1"/>
    </source>
</evidence>
<dbReference type="GO" id="GO:0003676">
    <property type="term" value="F:nucleic acid binding"/>
    <property type="evidence" value="ECO:0007669"/>
    <property type="project" value="InterPro"/>
</dbReference>
<evidence type="ECO:0000256" key="2">
    <source>
        <dbReference type="SAM" id="MobiDB-lite"/>
    </source>
</evidence>
<dbReference type="Pfam" id="PF14111">
    <property type="entry name" value="DUF4283"/>
    <property type="match status" value="1"/>
</dbReference>
<dbReference type="SUPFAM" id="SSF57756">
    <property type="entry name" value="Retrovirus zinc finger-like domains"/>
    <property type="match status" value="1"/>
</dbReference>
<dbReference type="PANTHER" id="PTHR31286:SF178">
    <property type="entry name" value="DUF4283 DOMAIN-CONTAINING PROTEIN"/>
    <property type="match status" value="1"/>
</dbReference>
<accession>A0A9Q0GF55</accession>
<keyword evidence="5" id="KW-1185">Reference proteome</keyword>
<sequence>MEEYSGSDPVSVLELESEGDEVVSSDSPVLLGKIVADFKQFHTRALGETLTRAWSLKHEVGINEVKDNMFVFHFANLSERERILKGSPWTFSGFLLCLKEWPPHLSLGALSFEEASIWIQVFGMTPNLMTKVKARRIGDALFTGVEEIDLLDDNTPFFGEFFRMRVRFKLGKPLPTGFLNKKLGECAEWVSFQYKNLGDYCYYCARVGHGEKDCPVFSEDRRRGRIRKSPIQGIHSLRATKSKPRKTFSQINAKPDQTPAANTADGAARGRQEHSKGKGIDADEGAPSDKPEKRDESKCKIDQFHPKIPTPSMDSKFPGRASHPELQEGKPKTTGSIRAHVKGVILHSQNVTKEASTCSHIDMPLTSPPHMRSEVHSFPVIESAPICNPNDSTCSAIDMAVVTDRQPHETS</sequence>